<dbReference type="PANTHER" id="PTHR24421:SF59">
    <property type="entry name" value="OXYGEN SENSOR HISTIDINE KINASE NREB"/>
    <property type="match status" value="1"/>
</dbReference>
<evidence type="ECO:0000256" key="14">
    <source>
        <dbReference type="ARBA" id="ARBA00024827"/>
    </source>
</evidence>
<evidence type="ECO:0000256" key="9">
    <source>
        <dbReference type="ARBA" id="ARBA00022723"/>
    </source>
</evidence>
<keyword evidence="6" id="KW-0004">4Fe-4S</keyword>
<evidence type="ECO:0000256" key="3">
    <source>
        <dbReference type="ARBA" id="ARBA00004496"/>
    </source>
</evidence>
<keyword evidence="10" id="KW-0418">Kinase</keyword>
<evidence type="ECO:0000256" key="12">
    <source>
        <dbReference type="ARBA" id="ARBA00023012"/>
    </source>
</evidence>
<feature type="domain" description="PAC" evidence="18">
    <location>
        <begin position="197"/>
        <end position="250"/>
    </location>
</feature>
<dbReference type="Gene3D" id="3.30.450.20">
    <property type="entry name" value="PAS domain"/>
    <property type="match status" value="2"/>
</dbReference>
<evidence type="ECO:0000256" key="6">
    <source>
        <dbReference type="ARBA" id="ARBA00022485"/>
    </source>
</evidence>
<dbReference type="NCBIfam" id="TIGR00229">
    <property type="entry name" value="sensory_box"/>
    <property type="match status" value="2"/>
</dbReference>
<evidence type="ECO:0000256" key="2">
    <source>
        <dbReference type="ARBA" id="ARBA00001966"/>
    </source>
</evidence>
<dbReference type="GO" id="GO:0051539">
    <property type="term" value="F:4 iron, 4 sulfur cluster binding"/>
    <property type="evidence" value="ECO:0007669"/>
    <property type="project" value="UniProtKB-KW"/>
</dbReference>
<sequence length="481" mass="54104">MENTPFGVLLWDANMKLIYCSKEAAAKFACTPDDLLYKPINLLQFVHEEDAPAVAALITEIASGRKNHNESLNRNLTKEGAVIYCQWYNSALRDDQGKVVNILSLFQDVTAQVDTQLALKKSQQRLSLAFNSAIDPMWLIRVEGPNAFRFETINHAFTKVTGWTPEQVEGQPIEKIMPESSHELVRRKYNEALTTGKIIDYVEEAQHPSGIKYGEIRVIPIRGESGEPMRILGIANDITEKVHLQKKLDAEHEIRSRQITSAAIKGQESERSKVSRELHDNVNQVLTTVKLYVELCIDQKIDADAILPKCAAYLDNTINEIRHLSKQLSAPSLGSMNFRETLTELIDSLRASTQIDVALEFTKLHFSEMEGELHLTIYRVAQEQITNIIKYAKADRVHISLKENSSLLYFTITDDGIGFDLSQKRQGIGITNMQSRVEILNGHFQIITSPGNGTRLEVEIPVIIEGDVCYAEQTVLNMPSA</sequence>
<dbReference type="InterPro" id="IPR035965">
    <property type="entry name" value="PAS-like_dom_sf"/>
</dbReference>
<dbReference type="EC" id="2.7.13.3" evidence="4"/>
<dbReference type="EMBL" id="CP011390">
    <property type="protein sequence ID" value="ANE50829.1"/>
    <property type="molecule type" value="Genomic_DNA"/>
</dbReference>
<dbReference type="Proteomes" id="UP000077177">
    <property type="component" value="Chromosome"/>
</dbReference>
<organism evidence="19 20">
    <name type="scientific">Flavisolibacter tropicus</name>
    <dbReference type="NCBI Taxonomy" id="1492898"/>
    <lineage>
        <taxon>Bacteria</taxon>
        <taxon>Pseudomonadati</taxon>
        <taxon>Bacteroidota</taxon>
        <taxon>Chitinophagia</taxon>
        <taxon>Chitinophagales</taxon>
        <taxon>Chitinophagaceae</taxon>
        <taxon>Flavisolibacter</taxon>
    </lineage>
</organism>
<evidence type="ECO:0000259" key="16">
    <source>
        <dbReference type="PROSITE" id="PS50109"/>
    </source>
</evidence>
<evidence type="ECO:0000256" key="7">
    <source>
        <dbReference type="ARBA" id="ARBA00022490"/>
    </source>
</evidence>
<dbReference type="Pfam" id="PF07730">
    <property type="entry name" value="HisKA_3"/>
    <property type="match status" value="1"/>
</dbReference>
<evidence type="ECO:0000256" key="5">
    <source>
        <dbReference type="ARBA" id="ARBA00017322"/>
    </source>
</evidence>
<dbReference type="PANTHER" id="PTHR24421">
    <property type="entry name" value="NITRATE/NITRITE SENSOR PROTEIN NARX-RELATED"/>
    <property type="match status" value="1"/>
</dbReference>
<keyword evidence="13" id="KW-0411">Iron-sulfur</keyword>
<dbReference type="SMART" id="SM00091">
    <property type="entry name" value="PAS"/>
    <property type="match status" value="2"/>
</dbReference>
<dbReference type="InterPro" id="IPR036890">
    <property type="entry name" value="HATPase_C_sf"/>
</dbReference>
<keyword evidence="20" id="KW-1185">Reference proteome</keyword>
<dbReference type="PROSITE" id="PS50112">
    <property type="entry name" value="PAS"/>
    <property type="match status" value="2"/>
</dbReference>
<dbReference type="STRING" id="1492898.SY85_10240"/>
<dbReference type="SUPFAM" id="SSF55785">
    <property type="entry name" value="PYP-like sensor domain (PAS domain)"/>
    <property type="match status" value="2"/>
</dbReference>
<dbReference type="InterPro" id="IPR011712">
    <property type="entry name" value="Sig_transdc_His_kin_sub3_dim/P"/>
</dbReference>
<comment type="function">
    <text evidence="14">Member of the two-component regulatory system NreB/NreC involved in the control of dissimilatory nitrate/nitrite reduction in response to oxygen. NreB functions as a direct oxygen sensor histidine kinase which is autophosphorylated, in the absence of oxygen, probably at the conserved histidine residue, and transfers its phosphate group probably to a conserved aspartate residue of NreC. NreB/NreC activates the expression of the nitrate (narGHJI) and nitrite (nir) reductase operons, as well as the putative nitrate transporter gene narT.</text>
</comment>
<dbReference type="InterPro" id="IPR001610">
    <property type="entry name" value="PAC"/>
</dbReference>
<keyword evidence="11" id="KW-0408">Iron</keyword>
<dbReference type="GO" id="GO:0000155">
    <property type="term" value="F:phosphorelay sensor kinase activity"/>
    <property type="evidence" value="ECO:0007669"/>
    <property type="project" value="InterPro"/>
</dbReference>
<dbReference type="PROSITE" id="PS50109">
    <property type="entry name" value="HIS_KIN"/>
    <property type="match status" value="1"/>
</dbReference>
<evidence type="ECO:0000256" key="10">
    <source>
        <dbReference type="ARBA" id="ARBA00022777"/>
    </source>
</evidence>
<dbReference type="KEGG" id="fla:SY85_10240"/>
<evidence type="ECO:0000256" key="8">
    <source>
        <dbReference type="ARBA" id="ARBA00022679"/>
    </source>
</evidence>
<evidence type="ECO:0000256" key="13">
    <source>
        <dbReference type="ARBA" id="ARBA00023014"/>
    </source>
</evidence>
<dbReference type="GO" id="GO:0046983">
    <property type="term" value="F:protein dimerization activity"/>
    <property type="evidence" value="ECO:0007669"/>
    <property type="project" value="InterPro"/>
</dbReference>
<comment type="catalytic activity">
    <reaction evidence="1">
        <text>ATP + protein L-histidine = ADP + protein N-phospho-L-histidine.</text>
        <dbReference type="EC" id="2.7.13.3"/>
    </reaction>
</comment>
<dbReference type="SMART" id="SM00387">
    <property type="entry name" value="HATPase_c"/>
    <property type="match status" value="1"/>
</dbReference>
<dbReference type="GO" id="GO:0005737">
    <property type="term" value="C:cytoplasm"/>
    <property type="evidence" value="ECO:0007669"/>
    <property type="project" value="UniProtKB-SubCell"/>
</dbReference>
<dbReference type="Pfam" id="PF02518">
    <property type="entry name" value="HATPase_c"/>
    <property type="match status" value="1"/>
</dbReference>
<dbReference type="InterPro" id="IPR003594">
    <property type="entry name" value="HATPase_dom"/>
</dbReference>
<evidence type="ECO:0000313" key="19">
    <source>
        <dbReference type="EMBL" id="ANE50829.1"/>
    </source>
</evidence>
<evidence type="ECO:0000256" key="15">
    <source>
        <dbReference type="ARBA" id="ARBA00030800"/>
    </source>
</evidence>
<protein>
    <recommendedName>
        <fullName evidence="5">Oxygen sensor histidine kinase NreB</fullName>
        <ecNumber evidence="4">2.7.13.3</ecNumber>
    </recommendedName>
    <alternativeName>
        <fullName evidence="15">Nitrogen regulation protein B</fullName>
    </alternativeName>
</protein>
<dbReference type="Gene3D" id="3.30.565.10">
    <property type="entry name" value="Histidine kinase-like ATPase, C-terminal domain"/>
    <property type="match status" value="1"/>
</dbReference>
<dbReference type="Gene3D" id="1.20.5.1930">
    <property type="match status" value="1"/>
</dbReference>
<dbReference type="GO" id="GO:0046872">
    <property type="term" value="F:metal ion binding"/>
    <property type="evidence" value="ECO:0007669"/>
    <property type="project" value="UniProtKB-KW"/>
</dbReference>
<dbReference type="InterPro" id="IPR000700">
    <property type="entry name" value="PAS-assoc_C"/>
</dbReference>
<dbReference type="CDD" id="cd00130">
    <property type="entry name" value="PAS"/>
    <property type="match status" value="2"/>
</dbReference>
<keyword evidence="9" id="KW-0479">Metal-binding</keyword>
<evidence type="ECO:0000256" key="11">
    <source>
        <dbReference type="ARBA" id="ARBA00023004"/>
    </source>
</evidence>
<keyword evidence="8" id="KW-0808">Transferase</keyword>
<keyword evidence="12" id="KW-0902">Two-component regulatory system</keyword>
<dbReference type="InterPro" id="IPR013656">
    <property type="entry name" value="PAS_4"/>
</dbReference>
<dbReference type="GO" id="GO:0016020">
    <property type="term" value="C:membrane"/>
    <property type="evidence" value="ECO:0007669"/>
    <property type="project" value="InterPro"/>
</dbReference>
<evidence type="ECO:0000256" key="4">
    <source>
        <dbReference type="ARBA" id="ARBA00012438"/>
    </source>
</evidence>
<dbReference type="PRINTS" id="PR00344">
    <property type="entry name" value="BCTRLSENSOR"/>
</dbReference>
<accession>A0A172TUR6</accession>
<feature type="domain" description="PAS" evidence="17">
    <location>
        <begin position="1"/>
        <end position="65"/>
    </location>
</feature>
<dbReference type="CDD" id="cd16917">
    <property type="entry name" value="HATPase_UhpB-NarQ-NarX-like"/>
    <property type="match status" value="1"/>
</dbReference>
<feature type="domain" description="Histidine kinase" evidence="16">
    <location>
        <begin position="273"/>
        <end position="464"/>
    </location>
</feature>
<dbReference type="InterPro" id="IPR004358">
    <property type="entry name" value="Sig_transdc_His_kin-like_C"/>
</dbReference>
<dbReference type="InterPro" id="IPR050482">
    <property type="entry name" value="Sensor_HK_TwoCompSys"/>
</dbReference>
<feature type="domain" description="PAS" evidence="17">
    <location>
        <begin position="122"/>
        <end position="196"/>
    </location>
</feature>
<evidence type="ECO:0000313" key="20">
    <source>
        <dbReference type="Proteomes" id="UP000077177"/>
    </source>
</evidence>
<dbReference type="AlphaFoldDB" id="A0A172TUR6"/>
<dbReference type="InterPro" id="IPR000014">
    <property type="entry name" value="PAS"/>
</dbReference>
<dbReference type="PROSITE" id="PS50113">
    <property type="entry name" value="PAC"/>
    <property type="match status" value="2"/>
</dbReference>
<dbReference type="SUPFAM" id="SSF55874">
    <property type="entry name" value="ATPase domain of HSP90 chaperone/DNA topoisomerase II/histidine kinase"/>
    <property type="match status" value="1"/>
</dbReference>
<name>A0A172TUR6_9BACT</name>
<comment type="cofactor">
    <cofactor evidence="2">
        <name>[4Fe-4S] cluster</name>
        <dbReference type="ChEBI" id="CHEBI:49883"/>
    </cofactor>
</comment>
<reference evidence="20" key="1">
    <citation type="submission" date="2015-01" db="EMBL/GenBank/DDBJ databases">
        <title>Flavisolibacter sp./LCS9/ whole genome sequencing.</title>
        <authorList>
            <person name="Kim M.K."/>
            <person name="Srinivasan S."/>
            <person name="Lee J.-J."/>
        </authorList>
    </citation>
    <scope>NUCLEOTIDE SEQUENCE [LARGE SCALE GENOMIC DNA]</scope>
    <source>
        <strain evidence="20">LCS9</strain>
    </source>
</reference>
<keyword evidence="7" id="KW-0963">Cytoplasm</keyword>
<reference evidence="19 20" key="2">
    <citation type="journal article" date="2016" name="Int. J. Syst. Evol. Microbiol.">
        <title>Flavisolibacter tropicus sp. nov., isolated from tropical soil.</title>
        <authorList>
            <person name="Lee J.J."/>
            <person name="Kang M.S."/>
            <person name="Kim G.S."/>
            <person name="Lee C.S."/>
            <person name="Lim S."/>
            <person name="Lee J."/>
            <person name="Roh S.H."/>
            <person name="Kang H."/>
            <person name="Ha J.M."/>
            <person name="Bae S."/>
            <person name="Jung H.Y."/>
            <person name="Kim M.K."/>
        </authorList>
    </citation>
    <scope>NUCLEOTIDE SEQUENCE [LARGE SCALE GENOMIC DNA]</scope>
    <source>
        <strain evidence="19 20">LCS9</strain>
    </source>
</reference>
<comment type="subcellular location">
    <subcellularLocation>
        <location evidence="3">Cytoplasm</location>
    </subcellularLocation>
</comment>
<evidence type="ECO:0000259" key="17">
    <source>
        <dbReference type="PROSITE" id="PS50112"/>
    </source>
</evidence>
<proteinExistence type="predicted"/>
<dbReference type="InterPro" id="IPR005467">
    <property type="entry name" value="His_kinase_dom"/>
</dbReference>
<gene>
    <name evidence="19" type="ORF">SY85_10240</name>
</gene>
<dbReference type="SMART" id="SM00086">
    <property type="entry name" value="PAC"/>
    <property type="match status" value="2"/>
</dbReference>
<feature type="domain" description="PAC" evidence="18">
    <location>
        <begin position="66"/>
        <end position="121"/>
    </location>
</feature>
<evidence type="ECO:0000259" key="18">
    <source>
        <dbReference type="PROSITE" id="PS50113"/>
    </source>
</evidence>
<evidence type="ECO:0000256" key="1">
    <source>
        <dbReference type="ARBA" id="ARBA00000085"/>
    </source>
</evidence>
<dbReference type="Pfam" id="PF08448">
    <property type="entry name" value="PAS_4"/>
    <property type="match status" value="2"/>
</dbReference>